<dbReference type="RefSeq" id="WP_064042405.1">
    <property type="nucleotide sequence ID" value="NZ_LUUJ01000123.1"/>
</dbReference>
<evidence type="ECO:0000259" key="6">
    <source>
        <dbReference type="Pfam" id="PF12697"/>
    </source>
</evidence>
<dbReference type="OrthoDB" id="9787779at2"/>
<reference evidence="7 8" key="1">
    <citation type="submission" date="2016-03" db="EMBL/GenBank/DDBJ databases">
        <authorList>
            <person name="Ploux O."/>
        </authorList>
    </citation>
    <scope>NUCLEOTIDE SEQUENCE [LARGE SCALE GENOMIC DNA]</scope>
    <source>
        <strain evidence="7 8">R-45378</strain>
    </source>
</reference>
<dbReference type="SUPFAM" id="SSF53474">
    <property type="entry name" value="alpha/beta-Hydrolases"/>
    <property type="match status" value="1"/>
</dbReference>
<evidence type="ECO:0000313" key="8">
    <source>
        <dbReference type="Proteomes" id="UP000077857"/>
    </source>
</evidence>
<dbReference type="PANTHER" id="PTHR47470">
    <property type="entry name" value="CHOLESTEROL OXIDASE"/>
    <property type="match status" value="1"/>
</dbReference>
<dbReference type="GO" id="GO:0016787">
    <property type="term" value="F:hydrolase activity"/>
    <property type="evidence" value="ECO:0007669"/>
    <property type="project" value="UniProtKB-KW"/>
</dbReference>
<evidence type="ECO:0000256" key="2">
    <source>
        <dbReference type="ARBA" id="ARBA00010790"/>
    </source>
</evidence>
<dbReference type="EMBL" id="LUUJ01000123">
    <property type="protein sequence ID" value="OAI11277.1"/>
    <property type="molecule type" value="Genomic_DNA"/>
</dbReference>
<accession>A0A177MZY3</accession>
<keyword evidence="4" id="KW-0274">FAD</keyword>
<dbReference type="AlphaFoldDB" id="A0A177MZY3"/>
<name>A0A177MZY3_9GAMM</name>
<protein>
    <submittedName>
        <fullName evidence="7">Alpha/beta hydrolase</fullName>
    </submittedName>
</protein>
<comment type="similarity">
    <text evidence="2">Belongs to the GMC oxidoreductase family.</text>
</comment>
<keyword evidence="3" id="KW-0285">Flavoprotein</keyword>
<keyword evidence="7" id="KW-0378">Hydrolase</keyword>
<dbReference type="InterPro" id="IPR052542">
    <property type="entry name" value="Cholesterol_Oxidase"/>
</dbReference>
<evidence type="ECO:0000256" key="4">
    <source>
        <dbReference type="ARBA" id="ARBA00022827"/>
    </source>
</evidence>
<dbReference type="Proteomes" id="UP000077857">
    <property type="component" value="Unassembled WGS sequence"/>
</dbReference>
<keyword evidence="5" id="KW-0560">Oxidoreductase</keyword>
<evidence type="ECO:0000256" key="1">
    <source>
        <dbReference type="ARBA" id="ARBA00001974"/>
    </source>
</evidence>
<dbReference type="Pfam" id="PF12697">
    <property type="entry name" value="Abhydrolase_6"/>
    <property type="match status" value="1"/>
</dbReference>
<dbReference type="GO" id="GO:0016491">
    <property type="term" value="F:oxidoreductase activity"/>
    <property type="evidence" value="ECO:0007669"/>
    <property type="project" value="UniProtKB-KW"/>
</dbReference>
<comment type="cofactor">
    <cofactor evidence="1">
        <name>FAD</name>
        <dbReference type="ChEBI" id="CHEBI:57692"/>
    </cofactor>
</comment>
<dbReference type="InterPro" id="IPR029058">
    <property type="entry name" value="AB_hydrolase_fold"/>
</dbReference>
<evidence type="ECO:0000256" key="3">
    <source>
        <dbReference type="ARBA" id="ARBA00022630"/>
    </source>
</evidence>
<comment type="caution">
    <text evidence="7">The sequence shown here is derived from an EMBL/GenBank/DDBJ whole genome shotgun (WGS) entry which is preliminary data.</text>
</comment>
<proteinExistence type="inferred from homology"/>
<evidence type="ECO:0000313" key="7">
    <source>
        <dbReference type="EMBL" id="OAI11277.1"/>
    </source>
</evidence>
<feature type="domain" description="AB hydrolase-1" evidence="6">
    <location>
        <begin position="259"/>
        <end position="557"/>
    </location>
</feature>
<organism evidence="7 8">
    <name type="scientific">Methylomonas koyamae</name>
    <dbReference type="NCBI Taxonomy" id="702114"/>
    <lineage>
        <taxon>Bacteria</taxon>
        <taxon>Pseudomonadati</taxon>
        <taxon>Pseudomonadota</taxon>
        <taxon>Gammaproteobacteria</taxon>
        <taxon>Methylococcales</taxon>
        <taxon>Methylococcaceae</taxon>
        <taxon>Methylomonas</taxon>
    </lineage>
</organism>
<dbReference type="Gene3D" id="3.40.50.1820">
    <property type="entry name" value="alpha/beta hydrolase"/>
    <property type="match status" value="1"/>
</dbReference>
<dbReference type="InterPro" id="IPR000073">
    <property type="entry name" value="AB_hydrolase_1"/>
</dbReference>
<dbReference type="PANTHER" id="PTHR47470:SF1">
    <property type="entry name" value="FAD-DEPENDENT OXIDOREDUCTASE 2 FAD BINDING DOMAIN-CONTAINING PROTEIN"/>
    <property type="match status" value="1"/>
</dbReference>
<gene>
    <name evidence="7" type="ORF">A1507_03520</name>
</gene>
<evidence type="ECO:0000256" key="5">
    <source>
        <dbReference type="ARBA" id="ARBA00023002"/>
    </source>
</evidence>
<sequence>MTDTTAKTSFEFTEEMKGYLSPGQTAFQDGYDQGKTDGHYFMFHLTIQSDDLDTFLNNDRHQAAAIGWVEGDLVGGRRTVDQGVFNLFVDSADANRKQMLYRLFFTDSNGQKLTLSGAKQIQNNVGPDLWADTTTLFTNLFKGHVEAEQEAKTKVYATGILHIEIMDFAKQLTTIRASGDSVADRLHAVERFGGFFLGALWETYKPALTPKMGAFVREIPLYTLEGVKDAEVSTHPFTTADRLGLSLLRFQRAPSKDVVVLIPGLTAASDMFIMPEHYNLASYLLDQGFTDVWTLDGRISNRYSYNLQRHRYNVDDLALYDMPAAISTVRQAVGPDARIHVISHCFGALAFSMSLFGKAVTGIRSLIANGVSLTPCVPLPAKIKLYLGPLAADYILGVDYLNPHWRRDPGFGAGKLLAMAISAFHHECDSPECHMLSFMWGWGFPVLYKHENLHDVTHRRCGDLFGGSAVNYYRHVLKMVNAGNTAVKYLPNEPRYRSLPDNYLADAADIQTPCLLVAGQDNALFRDSNIVCHQRLEKIMPGRHELAVIPDYGHADVIMGKNAAQDVFPRFVEFLNKHRN</sequence>